<reference evidence="1 2" key="1">
    <citation type="submission" date="2019-04" db="EMBL/GenBank/DDBJ databases">
        <title>Friends and foes A comparative genomics study of 23 Aspergillus species from section Flavi.</title>
        <authorList>
            <consortium name="DOE Joint Genome Institute"/>
            <person name="Kjaerbolling I."/>
            <person name="Vesth T."/>
            <person name="Frisvad J.C."/>
            <person name="Nybo J.L."/>
            <person name="Theobald S."/>
            <person name="Kildgaard S."/>
            <person name="Isbrandt T."/>
            <person name="Kuo A."/>
            <person name="Sato A."/>
            <person name="Lyhne E.K."/>
            <person name="Kogle M.E."/>
            <person name="Wiebenga A."/>
            <person name="Kun R.S."/>
            <person name="Lubbers R.J."/>
            <person name="Makela M.R."/>
            <person name="Barry K."/>
            <person name="Chovatia M."/>
            <person name="Clum A."/>
            <person name="Daum C."/>
            <person name="Haridas S."/>
            <person name="He G."/>
            <person name="LaButti K."/>
            <person name="Lipzen A."/>
            <person name="Mondo S."/>
            <person name="Riley R."/>
            <person name="Salamov A."/>
            <person name="Simmons B.A."/>
            <person name="Magnuson J.K."/>
            <person name="Henrissat B."/>
            <person name="Mortensen U.H."/>
            <person name="Larsen T.O."/>
            <person name="Devries R.P."/>
            <person name="Grigoriev I.V."/>
            <person name="Machida M."/>
            <person name="Baker S.E."/>
            <person name="Andersen M.R."/>
        </authorList>
    </citation>
    <scope>NUCLEOTIDE SEQUENCE [LARGE SCALE GENOMIC DNA]</scope>
    <source>
        <strain evidence="1 2">CBS 117626</strain>
    </source>
</reference>
<keyword evidence="2" id="KW-1185">Reference proteome</keyword>
<sequence length="66" mass="8285">MLIYELCVVRRILVQALIDAQYRMDFAVTPCKWYKYRTQAFIHRLEYPLYSCQYSRFIIYEYMLQR</sequence>
<protein>
    <submittedName>
        <fullName evidence="1">Uncharacterized protein</fullName>
    </submittedName>
</protein>
<proteinExistence type="predicted"/>
<evidence type="ECO:0000313" key="1">
    <source>
        <dbReference type="EMBL" id="KAE8158205.1"/>
    </source>
</evidence>
<dbReference type="Proteomes" id="UP000326950">
    <property type="component" value="Unassembled WGS sequence"/>
</dbReference>
<dbReference type="AlphaFoldDB" id="A0A5N6UHX4"/>
<organism evidence="1 2">
    <name type="scientific">Aspergillus tamarii</name>
    <dbReference type="NCBI Taxonomy" id="41984"/>
    <lineage>
        <taxon>Eukaryota</taxon>
        <taxon>Fungi</taxon>
        <taxon>Dikarya</taxon>
        <taxon>Ascomycota</taxon>
        <taxon>Pezizomycotina</taxon>
        <taxon>Eurotiomycetes</taxon>
        <taxon>Eurotiomycetidae</taxon>
        <taxon>Eurotiales</taxon>
        <taxon>Aspergillaceae</taxon>
        <taxon>Aspergillus</taxon>
        <taxon>Aspergillus subgen. Circumdati</taxon>
    </lineage>
</organism>
<gene>
    <name evidence="1" type="ORF">BDV40DRAFT_276388</name>
</gene>
<name>A0A5N6UHX4_ASPTM</name>
<accession>A0A5N6UHX4</accession>
<evidence type="ECO:0000313" key="2">
    <source>
        <dbReference type="Proteomes" id="UP000326950"/>
    </source>
</evidence>
<dbReference type="EMBL" id="ML738701">
    <property type="protein sequence ID" value="KAE8158205.1"/>
    <property type="molecule type" value="Genomic_DNA"/>
</dbReference>